<dbReference type="InParanoid" id="G5A488"/>
<evidence type="ECO:0000313" key="2">
    <source>
        <dbReference type="Proteomes" id="UP000002640"/>
    </source>
</evidence>
<sequence length="87" mass="9783">MLTDDIVAVFFELLPKQTITTRGVKTVWVKCASKDKTRATAMLLADWEGNKTPPFLLFKSTPAKTDPKKEANKNLRNGFGVTVWKEV</sequence>
<organism evidence="1 2">
    <name type="scientific">Phytophthora sojae (strain P6497)</name>
    <name type="common">Soybean stem and root rot agent</name>
    <name type="synonym">Phytophthora megasperma f. sp. glycines</name>
    <dbReference type="NCBI Taxonomy" id="1094619"/>
    <lineage>
        <taxon>Eukaryota</taxon>
        <taxon>Sar</taxon>
        <taxon>Stramenopiles</taxon>
        <taxon>Oomycota</taxon>
        <taxon>Peronosporomycetes</taxon>
        <taxon>Peronosporales</taxon>
        <taxon>Peronosporaceae</taxon>
        <taxon>Phytophthora</taxon>
    </lineage>
</organism>
<dbReference type="Proteomes" id="UP000002640">
    <property type="component" value="Unassembled WGS sequence"/>
</dbReference>
<dbReference type="KEGG" id="psoj:PHYSODRAFT_521521"/>
<name>G5A488_PHYSP</name>
<keyword evidence="2" id="KW-1185">Reference proteome</keyword>
<feature type="non-terminal residue" evidence="1">
    <location>
        <position position="87"/>
    </location>
</feature>
<gene>
    <name evidence="1" type="ORF">PHYSODRAFT_521521</name>
</gene>
<evidence type="ECO:0008006" key="3">
    <source>
        <dbReference type="Google" id="ProtNLM"/>
    </source>
</evidence>
<protein>
    <recommendedName>
        <fullName evidence="3">DDE-1 domain-containing protein</fullName>
    </recommendedName>
</protein>
<dbReference type="EMBL" id="JH159159">
    <property type="protein sequence ID" value="EGZ10293.1"/>
    <property type="molecule type" value="Genomic_DNA"/>
</dbReference>
<evidence type="ECO:0000313" key="1">
    <source>
        <dbReference type="EMBL" id="EGZ10293.1"/>
    </source>
</evidence>
<dbReference type="GeneID" id="20660412"/>
<dbReference type="AlphaFoldDB" id="G5A488"/>
<dbReference type="RefSeq" id="XP_009535154.1">
    <property type="nucleotide sequence ID" value="XM_009536859.1"/>
</dbReference>
<proteinExistence type="predicted"/>
<reference evidence="1 2" key="1">
    <citation type="journal article" date="2006" name="Science">
        <title>Phytophthora genome sequences uncover evolutionary origins and mechanisms of pathogenesis.</title>
        <authorList>
            <person name="Tyler B.M."/>
            <person name="Tripathy S."/>
            <person name="Zhang X."/>
            <person name="Dehal P."/>
            <person name="Jiang R.H."/>
            <person name="Aerts A."/>
            <person name="Arredondo F.D."/>
            <person name="Baxter L."/>
            <person name="Bensasson D."/>
            <person name="Beynon J.L."/>
            <person name="Chapman J."/>
            <person name="Damasceno C.M."/>
            <person name="Dorrance A.E."/>
            <person name="Dou D."/>
            <person name="Dickerman A.W."/>
            <person name="Dubchak I.L."/>
            <person name="Garbelotto M."/>
            <person name="Gijzen M."/>
            <person name="Gordon S.G."/>
            <person name="Govers F."/>
            <person name="Grunwald N.J."/>
            <person name="Huang W."/>
            <person name="Ivors K.L."/>
            <person name="Jones R.W."/>
            <person name="Kamoun S."/>
            <person name="Krampis K."/>
            <person name="Lamour K.H."/>
            <person name="Lee M.K."/>
            <person name="McDonald W.H."/>
            <person name="Medina M."/>
            <person name="Meijer H.J."/>
            <person name="Nordberg E.K."/>
            <person name="Maclean D.J."/>
            <person name="Ospina-Giraldo M.D."/>
            <person name="Morris P.F."/>
            <person name="Phuntumart V."/>
            <person name="Putnam N.H."/>
            <person name="Rash S."/>
            <person name="Rose J.K."/>
            <person name="Sakihama Y."/>
            <person name="Salamov A.A."/>
            <person name="Savidor A."/>
            <person name="Scheuring C.F."/>
            <person name="Smith B.M."/>
            <person name="Sobral B.W."/>
            <person name="Terry A."/>
            <person name="Torto-Alalibo T.A."/>
            <person name="Win J."/>
            <person name="Xu Z."/>
            <person name="Zhang H."/>
            <person name="Grigoriev I.V."/>
            <person name="Rokhsar D.S."/>
            <person name="Boore J.L."/>
        </authorList>
    </citation>
    <scope>NUCLEOTIDE SEQUENCE [LARGE SCALE GENOMIC DNA]</scope>
    <source>
        <strain evidence="1 2">P6497</strain>
    </source>
</reference>
<accession>G5A488</accession>